<evidence type="ECO:0000313" key="2">
    <source>
        <dbReference type="EMBL" id="ACB26187.1"/>
    </source>
</evidence>
<dbReference type="STRING" id="426355.Mrad2831_4220"/>
<dbReference type="RefSeq" id="WP_012321141.1">
    <property type="nucleotide sequence ID" value="NC_010505.1"/>
</dbReference>
<feature type="transmembrane region" description="Helical" evidence="1">
    <location>
        <begin position="299"/>
        <end position="314"/>
    </location>
</feature>
<evidence type="ECO:0008006" key="4">
    <source>
        <dbReference type="Google" id="ProtNLM"/>
    </source>
</evidence>
<dbReference type="HOGENOM" id="CLU_068878_0_0_5"/>
<dbReference type="PANTHER" id="PTHR34821:SF2">
    <property type="entry name" value="INNER MEMBRANE PROTEIN YDCZ"/>
    <property type="match status" value="1"/>
</dbReference>
<feature type="transmembrane region" description="Helical" evidence="1">
    <location>
        <begin position="6"/>
        <end position="23"/>
    </location>
</feature>
<dbReference type="KEGG" id="mrd:Mrad2831_4220"/>
<keyword evidence="1" id="KW-0472">Membrane</keyword>
<accession>B1M2E7</accession>
<feature type="transmembrane region" description="Helical" evidence="1">
    <location>
        <begin position="35"/>
        <end position="56"/>
    </location>
</feature>
<dbReference type="PANTHER" id="PTHR34821">
    <property type="entry name" value="INNER MEMBRANE PROTEIN YDCZ"/>
    <property type="match status" value="1"/>
</dbReference>
<evidence type="ECO:0000256" key="1">
    <source>
        <dbReference type="SAM" id="Phobius"/>
    </source>
</evidence>
<keyword evidence="1" id="KW-1133">Transmembrane helix</keyword>
<dbReference type="Proteomes" id="UP000006589">
    <property type="component" value="Chromosome"/>
</dbReference>
<reference evidence="2 3" key="1">
    <citation type="submission" date="2008-03" db="EMBL/GenBank/DDBJ databases">
        <title>Complete sequence of chromosome of Methylobacterium radiotolerans JCM 2831.</title>
        <authorList>
            <consortium name="US DOE Joint Genome Institute"/>
            <person name="Copeland A."/>
            <person name="Lucas S."/>
            <person name="Lapidus A."/>
            <person name="Glavina del Rio T."/>
            <person name="Dalin E."/>
            <person name="Tice H."/>
            <person name="Bruce D."/>
            <person name="Goodwin L."/>
            <person name="Pitluck S."/>
            <person name="Kiss H."/>
            <person name="Brettin T."/>
            <person name="Detter J.C."/>
            <person name="Han C."/>
            <person name="Kuske C.R."/>
            <person name="Schmutz J."/>
            <person name="Larimer F."/>
            <person name="Land M."/>
            <person name="Hauser L."/>
            <person name="Kyrpides N."/>
            <person name="Mikhailova N."/>
            <person name="Marx C.J."/>
            <person name="Richardson P."/>
        </authorList>
    </citation>
    <scope>NUCLEOTIDE SEQUENCE [LARGE SCALE GENOMIC DNA]</scope>
    <source>
        <strain evidence="3">ATCC 27329 / DSM 1819 / JCM 2831 / NBRC 15690 / NCIMB 10815 / 0-1</strain>
    </source>
</reference>
<proteinExistence type="predicted"/>
<name>B1M2E7_METRJ</name>
<feature type="transmembrane region" description="Helical" evidence="1">
    <location>
        <begin position="264"/>
        <end position="287"/>
    </location>
</feature>
<dbReference type="InterPro" id="IPR006750">
    <property type="entry name" value="YdcZ"/>
</dbReference>
<protein>
    <recommendedName>
        <fullName evidence="4">Transporter family-2 protein</fullName>
    </recommendedName>
</protein>
<feature type="transmembrane region" description="Helical" evidence="1">
    <location>
        <begin position="172"/>
        <end position="190"/>
    </location>
</feature>
<dbReference type="AlphaFoldDB" id="B1M2E7"/>
<dbReference type="Pfam" id="PF04657">
    <property type="entry name" value="DMT_YdcZ"/>
    <property type="match status" value="2"/>
</dbReference>
<dbReference type="PATRIC" id="fig|426355.14.peg.4297"/>
<dbReference type="EMBL" id="CP001001">
    <property type="protein sequence ID" value="ACB26187.1"/>
    <property type="molecule type" value="Genomic_DNA"/>
</dbReference>
<feature type="transmembrane region" description="Helical" evidence="1">
    <location>
        <begin position="202"/>
        <end position="222"/>
    </location>
</feature>
<keyword evidence="1" id="KW-0812">Transmembrane</keyword>
<dbReference type="OrthoDB" id="7864805at2"/>
<sequence length="315" mass="32711">MTAALLYPFILVAGALQAIGNAMNAQLRGRMVNPWLAATVSFLPIVFVFTTLFLTMPTPLPSLDSLSKMPWYAPLGGLAGAVAVFGGLAFIDKVGAGPFNGLTLTANILTSLAMDALGLFGLQAAGFKPMPWLGGLLMAVGVTFIARSGGKSDGGEGQGEGHGEGHGMSGKLLYPFILVAGALMAIGVVWNAQLRGALENPWLAATVSFVPVVFVFALMFLLRPSPLPTRDDIAGVRWWMPLAGLTGAVAVFAGLLFVDKVGAGAFNGLLITANLLTSVALDHFGWFGMKRVKAGPPRLIGAALMVGGIVLISLF</sequence>
<dbReference type="GeneID" id="6140279"/>
<feature type="transmembrane region" description="Helical" evidence="1">
    <location>
        <begin position="103"/>
        <end position="124"/>
    </location>
</feature>
<gene>
    <name evidence="2" type="ordered locus">Mrad2831_4220</name>
</gene>
<dbReference type="eggNOG" id="COG3238">
    <property type="taxonomic scope" value="Bacteria"/>
</dbReference>
<feature type="transmembrane region" description="Helical" evidence="1">
    <location>
        <begin position="71"/>
        <end position="91"/>
    </location>
</feature>
<feature type="transmembrane region" description="Helical" evidence="1">
    <location>
        <begin position="234"/>
        <end position="258"/>
    </location>
</feature>
<evidence type="ECO:0000313" key="3">
    <source>
        <dbReference type="Proteomes" id="UP000006589"/>
    </source>
</evidence>
<organism evidence="2 3">
    <name type="scientific">Methylobacterium radiotolerans (strain ATCC 27329 / DSM 1819 / JCM 2831 / NBRC 15690 / NCIMB 10815 / 0-1)</name>
    <dbReference type="NCBI Taxonomy" id="426355"/>
    <lineage>
        <taxon>Bacteria</taxon>
        <taxon>Pseudomonadati</taxon>
        <taxon>Pseudomonadota</taxon>
        <taxon>Alphaproteobacteria</taxon>
        <taxon>Hyphomicrobiales</taxon>
        <taxon>Methylobacteriaceae</taxon>
        <taxon>Methylobacterium</taxon>
    </lineage>
</organism>
<dbReference type="GO" id="GO:0005886">
    <property type="term" value="C:plasma membrane"/>
    <property type="evidence" value="ECO:0007669"/>
    <property type="project" value="TreeGrafter"/>
</dbReference>